<dbReference type="GO" id="GO:0005739">
    <property type="term" value="C:mitochondrion"/>
    <property type="evidence" value="ECO:0007669"/>
    <property type="project" value="UniProtKB-SubCell"/>
</dbReference>
<dbReference type="SMART" id="SM00320">
    <property type="entry name" value="WD40"/>
    <property type="match status" value="6"/>
</dbReference>
<dbReference type="GO" id="GO:0031145">
    <property type="term" value="P:anaphase-promoting complex-dependent catabolic process"/>
    <property type="evidence" value="ECO:0007669"/>
    <property type="project" value="EnsemblMetazoa"/>
</dbReference>
<evidence type="ECO:0000259" key="9">
    <source>
        <dbReference type="SMART" id="SM00244"/>
    </source>
</evidence>
<dbReference type="Pfam" id="PF24807">
    <property type="entry name" value="WD40_CDC20-Fz"/>
    <property type="match status" value="1"/>
</dbReference>
<gene>
    <name evidence="10" type="primary">Dsec\GM16067</name>
    <name evidence="10" type="ORF">Dsec_GM16067</name>
</gene>
<sequence>MSRFLLNKRFVPSLFQQDFLLAGSWIPSQSRRGKASTPINMCVMFVPQQEAWVVERMGRFHRILDPGLNILVPVADKIKYVQSLKEIAIDVPKQSAITSDNVTLSIDGVLYLRIIDPYKASYGVEDPEFAITQLAQTTMRSELGKMSMDKVFRERESLNVSIVDSINKASEAWGIACLRYEIRDIRLPTRVHEAMQMQVEAERRKRAAILESEGVREAEINIAEGKRKSRILASEAERQEHINKASGEAAAIIAVADARARSLLAIAKSLSHLMFQSEYQQRLLPGVAGGKREDLDLRCIPTRAGNHWNRNFVNAPGNSSVCESSVYSCLLRNEFLDENITSLENCEESVQVHGQTDDFRNRHNRIFGFASGSSPPVRTPFVNISESSQRLLSIFKRPVRRLPRRPYKILDAPELQDDFYLNLIDWSSKNTLAVGLGCSVYLWSAVSGQVTRLCDFNNEDNLITAVSWHGEGRHVAIGTQSGYVTIWDAESQKQMSRLDEHSARVTALAWCGNQLASGSRDRSILQRDVRNPPTHITRCLRGHKLEVCGLQWSPSNRYLASGGSDNRLLVWTDDRPEPIYAFDEHKAVVKALGWSPHKSGLLASGGGSADRCLRFWNVLTGKLVKCINTGAQISNLAWARDSRELVTTHGHAQPQVIAWRYPSLKQVARLSGHTQRVLHLSDGQNAASLTLAEQYIGAFKKLAKTNNTMILPSNPGDVNGFVAQALAVYNHVSHSNQATKSSENVKGVGACLNAKSVEYKELQEDKSSVKMNIE</sequence>
<dbReference type="Proteomes" id="UP000001292">
    <property type="component" value="Unassembled WGS sequence"/>
</dbReference>
<dbReference type="PANTHER" id="PTHR19918">
    <property type="entry name" value="CELL DIVISION CYCLE 20 CDC20 FIZZY -RELATED"/>
    <property type="match status" value="1"/>
</dbReference>
<keyword evidence="7" id="KW-0131">Cell cycle</keyword>
<dbReference type="GO" id="GO:0010997">
    <property type="term" value="F:anaphase-promoting complex binding"/>
    <property type="evidence" value="ECO:0007669"/>
    <property type="project" value="InterPro"/>
</dbReference>
<evidence type="ECO:0000313" key="10">
    <source>
        <dbReference type="EMBL" id="EDW57047.1"/>
    </source>
</evidence>
<dbReference type="InterPro" id="IPR033010">
    <property type="entry name" value="Cdc20/Fizzy"/>
</dbReference>
<dbReference type="Gene3D" id="2.130.10.10">
    <property type="entry name" value="YVTN repeat-like/Quinoprotein amine dehydrogenase"/>
    <property type="match status" value="1"/>
</dbReference>
<keyword evidence="6" id="KW-0496">Mitochondrion</keyword>
<dbReference type="PROSITE" id="PS50082">
    <property type="entry name" value="WD_REPEATS_2"/>
    <property type="match status" value="2"/>
</dbReference>
<dbReference type="InterPro" id="IPR001680">
    <property type="entry name" value="WD40_rpt"/>
</dbReference>
<evidence type="ECO:0000256" key="1">
    <source>
        <dbReference type="ARBA" id="ARBA00004173"/>
    </source>
</evidence>
<dbReference type="PhylomeDB" id="B4I8X2"/>
<dbReference type="Pfam" id="PF01145">
    <property type="entry name" value="Band_7"/>
    <property type="match status" value="1"/>
</dbReference>
<comment type="similarity">
    <text evidence="2">Belongs to the WD repeat CDC20/Fizzy family.</text>
</comment>
<comment type="similarity">
    <text evidence="3">Belongs to the band 7/mec-2 family.</text>
</comment>
<evidence type="ECO:0000256" key="3">
    <source>
        <dbReference type="ARBA" id="ARBA00008164"/>
    </source>
</evidence>
<dbReference type="SUPFAM" id="SSF50978">
    <property type="entry name" value="WD40 repeat-like"/>
    <property type="match status" value="1"/>
</dbReference>
<feature type="domain" description="Band 7" evidence="9">
    <location>
        <begin position="41"/>
        <end position="199"/>
    </location>
</feature>
<name>B4I8X2_DROSE</name>
<dbReference type="InterPro" id="IPR001107">
    <property type="entry name" value="Band_7"/>
</dbReference>
<dbReference type="FunFam" id="3.30.479.30:FF:000008">
    <property type="entry name" value="Stomatin-like protein 2, mitochondrial"/>
    <property type="match status" value="1"/>
</dbReference>
<dbReference type="GO" id="GO:1905786">
    <property type="term" value="P:positive regulation of anaphase-promoting complex-dependent catabolic process"/>
    <property type="evidence" value="ECO:0007669"/>
    <property type="project" value="TreeGrafter"/>
</dbReference>
<accession>B4I8X2</accession>
<dbReference type="GO" id="GO:1990757">
    <property type="term" value="F:ubiquitin ligase activator activity"/>
    <property type="evidence" value="ECO:0007669"/>
    <property type="project" value="TreeGrafter"/>
</dbReference>
<dbReference type="Gene3D" id="3.30.479.30">
    <property type="entry name" value="Band 7 domain"/>
    <property type="match status" value="1"/>
</dbReference>
<dbReference type="AlphaFoldDB" id="B4I8X2"/>
<dbReference type="SUPFAM" id="SSF117892">
    <property type="entry name" value="Band 7/SPFH domain"/>
    <property type="match status" value="1"/>
</dbReference>
<evidence type="ECO:0000256" key="6">
    <source>
        <dbReference type="ARBA" id="ARBA00023128"/>
    </source>
</evidence>
<evidence type="ECO:0000256" key="8">
    <source>
        <dbReference type="PROSITE-ProRule" id="PRU00221"/>
    </source>
</evidence>
<dbReference type="SMART" id="SM00244">
    <property type="entry name" value="PHB"/>
    <property type="match status" value="1"/>
</dbReference>
<feature type="repeat" description="WD" evidence="8">
    <location>
        <begin position="456"/>
        <end position="497"/>
    </location>
</feature>
<dbReference type="GO" id="GO:0005680">
    <property type="term" value="C:anaphase-promoting complex"/>
    <property type="evidence" value="ECO:0007669"/>
    <property type="project" value="TreeGrafter"/>
</dbReference>
<comment type="subcellular location">
    <subcellularLocation>
        <location evidence="1">Mitochondrion</location>
    </subcellularLocation>
</comment>
<dbReference type="GO" id="GO:0007140">
    <property type="term" value="P:male meiotic nuclear division"/>
    <property type="evidence" value="ECO:0007669"/>
    <property type="project" value="EnsemblMetazoa"/>
</dbReference>
<proteinExistence type="inferred from homology"/>
<dbReference type="InterPro" id="IPR001972">
    <property type="entry name" value="Stomatin_HflK_fam"/>
</dbReference>
<dbReference type="InterPro" id="IPR036013">
    <property type="entry name" value="Band_7/SPFH_dom_sf"/>
</dbReference>
<dbReference type="InterPro" id="IPR036322">
    <property type="entry name" value="WD40_repeat_dom_sf"/>
</dbReference>
<dbReference type="HOGENOM" id="CLU_019328_0_0_1"/>
<protein>
    <submittedName>
        <fullName evidence="10">GM16067</fullName>
    </submittedName>
</protein>
<dbReference type="PRINTS" id="PR00721">
    <property type="entry name" value="STOMATIN"/>
</dbReference>
<evidence type="ECO:0000256" key="4">
    <source>
        <dbReference type="ARBA" id="ARBA00022574"/>
    </source>
</evidence>
<dbReference type="OMA" id="KLVQCIN"/>
<dbReference type="PROSITE" id="PS50294">
    <property type="entry name" value="WD_REPEATS_REGION"/>
    <property type="match status" value="1"/>
</dbReference>
<dbReference type="CDD" id="cd08829">
    <property type="entry name" value="SPFH_paraslipin"/>
    <property type="match status" value="1"/>
</dbReference>
<keyword evidence="4 8" id="KW-0853">WD repeat</keyword>
<evidence type="ECO:0000256" key="5">
    <source>
        <dbReference type="ARBA" id="ARBA00022737"/>
    </source>
</evidence>
<evidence type="ECO:0000256" key="7">
    <source>
        <dbReference type="ARBA" id="ARBA00023306"/>
    </source>
</evidence>
<keyword evidence="11" id="KW-1185">Reference proteome</keyword>
<evidence type="ECO:0000313" key="11">
    <source>
        <dbReference type="Proteomes" id="UP000001292"/>
    </source>
</evidence>
<evidence type="ECO:0000256" key="2">
    <source>
        <dbReference type="ARBA" id="ARBA00006445"/>
    </source>
</evidence>
<reference evidence="10 11" key="1">
    <citation type="journal article" date="2007" name="Nature">
        <title>Evolution of genes and genomes on the Drosophila phylogeny.</title>
        <authorList>
            <consortium name="Drosophila 12 Genomes Consortium"/>
            <person name="Clark A.G."/>
            <person name="Eisen M.B."/>
            <person name="Smith D.R."/>
            <person name="Bergman C.M."/>
            <person name="Oliver B."/>
            <person name="Markow T.A."/>
            <person name="Kaufman T.C."/>
            <person name="Kellis M."/>
            <person name="Gelbart W."/>
            <person name="Iyer V.N."/>
            <person name="Pollard D.A."/>
            <person name="Sackton T.B."/>
            <person name="Larracuente A.M."/>
            <person name="Singh N.D."/>
            <person name="Abad J.P."/>
            <person name="Abt D.N."/>
            <person name="Adryan B."/>
            <person name="Aguade M."/>
            <person name="Akashi H."/>
            <person name="Anderson W.W."/>
            <person name="Aquadro C.F."/>
            <person name="Ardell D.H."/>
            <person name="Arguello R."/>
            <person name="Artieri C.G."/>
            <person name="Barbash D.A."/>
            <person name="Barker D."/>
            <person name="Barsanti P."/>
            <person name="Batterham P."/>
            <person name="Batzoglou S."/>
            <person name="Begun D."/>
            <person name="Bhutkar A."/>
            <person name="Blanco E."/>
            <person name="Bosak S.A."/>
            <person name="Bradley R.K."/>
            <person name="Brand A.D."/>
            <person name="Brent M.R."/>
            <person name="Brooks A.N."/>
            <person name="Brown R.H."/>
            <person name="Butlin R.K."/>
            <person name="Caggese C."/>
            <person name="Calvi B.R."/>
            <person name="Bernardo de Carvalho A."/>
            <person name="Caspi A."/>
            <person name="Castrezana S."/>
            <person name="Celniker S.E."/>
            <person name="Chang J.L."/>
            <person name="Chapple C."/>
            <person name="Chatterji S."/>
            <person name="Chinwalla A."/>
            <person name="Civetta A."/>
            <person name="Clifton S.W."/>
            <person name="Comeron J.M."/>
            <person name="Costello J.C."/>
            <person name="Coyne J.A."/>
            <person name="Daub J."/>
            <person name="David R.G."/>
            <person name="Delcher A.L."/>
            <person name="Delehaunty K."/>
            <person name="Do C.B."/>
            <person name="Ebling H."/>
            <person name="Edwards K."/>
            <person name="Eickbush T."/>
            <person name="Evans J.D."/>
            <person name="Filipski A."/>
            <person name="Findeiss S."/>
            <person name="Freyhult E."/>
            <person name="Fulton L."/>
            <person name="Fulton R."/>
            <person name="Garcia A.C."/>
            <person name="Gardiner A."/>
            <person name="Garfield D.A."/>
            <person name="Garvin B.E."/>
            <person name="Gibson G."/>
            <person name="Gilbert D."/>
            <person name="Gnerre S."/>
            <person name="Godfrey J."/>
            <person name="Good R."/>
            <person name="Gotea V."/>
            <person name="Gravely B."/>
            <person name="Greenberg A.J."/>
            <person name="Griffiths-Jones S."/>
            <person name="Gross S."/>
            <person name="Guigo R."/>
            <person name="Gustafson E.A."/>
            <person name="Haerty W."/>
            <person name="Hahn M.W."/>
            <person name="Halligan D.L."/>
            <person name="Halpern A.L."/>
            <person name="Halter G.M."/>
            <person name="Han M.V."/>
            <person name="Heger A."/>
            <person name="Hillier L."/>
            <person name="Hinrichs A.S."/>
            <person name="Holmes I."/>
            <person name="Hoskins R.A."/>
            <person name="Hubisz M.J."/>
            <person name="Hultmark D."/>
            <person name="Huntley M.A."/>
            <person name="Jaffe D.B."/>
            <person name="Jagadeeshan S."/>
            <person name="Jeck W.R."/>
            <person name="Johnson J."/>
            <person name="Jones C.D."/>
            <person name="Jordan W.C."/>
            <person name="Karpen G.H."/>
            <person name="Kataoka E."/>
            <person name="Keightley P.D."/>
            <person name="Kheradpour P."/>
            <person name="Kirkness E.F."/>
            <person name="Koerich L.B."/>
            <person name="Kristiansen K."/>
            <person name="Kudrna D."/>
            <person name="Kulathinal R.J."/>
            <person name="Kumar S."/>
            <person name="Kwok R."/>
            <person name="Lander E."/>
            <person name="Langley C.H."/>
            <person name="Lapoint R."/>
            <person name="Lazzaro B.P."/>
            <person name="Lee S.J."/>
            <person name="Levesque L."/>
            <person name="Li R."/>
            <person name="Lin C.F."/>
            <person name="Lin M.F."/>
            <person name="Lindblad-Toh K."/>
            <person name="Llopart A."/>
            <person name="Long M."/>
            <person name="Low L."/>
            <person name="Lozovsky E."/>
            <person name="Lu J."/>
            <person name="Luo M."/>
            <person name="Machado C.A."/>
            <person name="Makalowski W."/>
            <person name="Marzo M."/>
            <person name="Matsuda M."/>
            <person name="Matzkin L."/>
            <person name="McAllister B."/>
            <person name="McBride C.S."/>
            <person name="McKernan B."/>
            <person name="McKernan K."/>
            <person name="Mendez-Lago M."/>
            <person name="Minx P."/>
            <person name="Mollenhauer M.U."/>
            <person name="Montooth K."/>
            <person name="Mount S.M."/>
            <person name="Mu X."/>
            <person name="Myers E."/>
            <person name="Negre B."/>
            <person name="Newfeld S."/>
            <person name="Nielsen R."/>
            <person name="Noor M.A."/>
            <person name="O'Grady P."/>
            <person name="Pachter L."/>
            <person name="Papaceit M."/>
            <person name="Parisi M.J."/>
            <person name="Parisi M."/>
            <person name="Parts L."/>
            <person name="Pedersen J.S."/>
            <person name="Pesole G."/>
            <person name="Phillippy A.M."/>
            <person name="Ponting C.P."/>
            <person name="Pop M."/>
            <person name="Porcelli D."/>
            <person name="Powell J.R."/>
            <person name="Prohaska S."/>
            <person name="Pruitt K."/>
            <person name="Puig M."/>
            <person name="Quesneville H."/>
            <person name="Ram K.R."/>
            <person name="Rand D."/>
            <person name="Rasmussen M.D."/>
            <person name="Reed L.K."/>
            <person name="Reenan R."/>
            <person name="Reily A."/>
            <person name="Remington K.A."/>
            <person name="Rieger T.T."/>
            <person name="Ritchie M.G."/>
            <person name="Robin C."/>
            <person name="Rogers Y.H."/>
            <person name="Rohde C."/>
            <person name="Rozas J."/>
            <person name="Rubenfield M.J."/>
            <person name="Ruiz A."/>
            <person name="Russo S."/>
            <person name="Salzberg S.L."/>
            <person name="Sanchez-Gracia A."/>
            <person name="Saranga D.J."/>
            <person name="Sato H."/>
            <person name="Schaeffer S.W."/>
            <person name="Schatz M.C."/>
            <person name="Schlenke T."/>
            <person name="Schwartz R."/>
            <person name="Segarra C."/>
            <person name="Singh R.S."/>
            <person name="Sirot L."/>
            <person name="Sirota M."/>
            <person name="Sisneros N.B."/>
            <person name="Smith C.D."/>
            <person name="Smith T.F."/>
            <person name="Spieth J."/>
            <person name="Stage D.E."/>
            <person name="Stark A."/>
            <person name="Stephan W."/>
            <person name="Strausberg R.L."/>
            <person name="Strempel S."/>
            <person name="Sturgill D."/>
            <person name="Sutton G."/>
            <person name="Sutton G.G."/>
            <person name="Tao W."/>
            <person name="Teichmann S."/>
            <person name="Tobari Y.N."/>
            <person name="Tomimura Y."/>
            <person name="Tsolas J.M."/>
            <person name="Valente V.L."/>
            <person name="Venter E."/>
            <person name="Venter J.C."/>
            <person name="Vicario S."/>
            <person name="Vieira F.G."/>
            <person name="Vilella A.J."/>
            <person name="Villasante A."/>
            <person name="Walenz B."/>
            <person name="Wang J."/>
            <person name="Wasserman M."/>
            <person name="Watts T."/>
            <person name="Wilson D."/>
            <person name="Wilson R.K."/>
            <person name="Wing R.A."/>
            <person name="Wolfner M.F."/>
            <person name="Wong A."/>
            <person name="Wong G.K."/>
            <person name="Wu C.I."/>
            <person name="Wu G."/>
            <person name="Yamamoto D."/>
            <person name="Yang H.P."/>
            <person name="Yang S.P."/>
            <person name="Yorke J.A."/>
            <person name="Yoshida K."/>
            <person name="Zdobnov E."/>
            <person name="Zhang P."/>
            <person name="Zhang Y."/>
            <person name="Zimin A.V."/>
            <person name="Baldwin J."/>
            <person name="Abdouelleil A."/>
            <person name="Abdulkadir J."/>
            <person name="Abebe A."/>
            <person name="Abera B."/>
            <person name="Abreu J."/>
            <person name="Acer S.C."/>
            <person name="Aftuck L."/>
            <person name="Alexander A."/>
            <person name="An P."/>
            <person name="Anderson E."/>
            <person name="Anderson S."/>
            <person name="Arachi H."/>
            <person name="Azer M."/>
            <person name="Bachantsang P."/>
            <person name="Barry A."/>
            <person name="Bayul T."/>
            <person name="Berlin A."/>
            <person name="Bessette D."/>
            <person name="Bloom T."/>
            <person name="Blye J."/>
            <person name="Boguslavskiy L."/>
            <person name="Bonnet C."/>
            <person name="Boukhgalter B."/>
            <person name="Bourzgui I."/>
            <person name="Brown A."/>
            <person name="Cahill P."/>
            <person name="Channer S."/>
            <person name="Cheshatsang Y."/>
            <person name="Chuda L."/>
            <person name="Citroen M."/>
            <person name="Collymore A."/>
            <person name="Cooke P."/>
            <person name="Costello M."/>
            <person name="D'Aco K."/>
            <person name="Daza R."/>
            <person name="De Haan G."/>
            <person name="DeGray S."/>
            <person name="DeMaso C."/>
            <person name="Dhargay N."/>
            <person name="Dooley K."/>
            <person name="Dooley E."/>
            <person name="Doricent M."/>
            <person name="Dorje P."/>
            <person name="Dorjee K."/>
            <person name="Dupes A."/>
            <person name="Elong R."/>
            <person name="Falk J."/>
            <person name="Farina A."/>
            <person name="Faro S."/>
            <person name="Ferguson D."/>
            <person name="Fisher S."/>
            <person name="Foley C.D."/>
            <person name="Franke A."/>
            <person name="Friedrich D."/>
            <person name="Gadbois L."/>
            <person name="Gearin G."/>
            <person name="Gearin C.R."/>
            <person name="Giannoukos G."/>
            <person name="Goode T."/>
            <person name="Graham J."/>
            <person name="Grandbois E."/>
            <person name="Grewal S."/>
            <person name="Gyaltsen K."/>
            <person name="Hafez N."/>
            <person name="Hagos B."/>
            <person name="Hall J."/>
            <person name="Henson C."/>
            <person name="Hollinger A."/>
            <person name="Honan T."/>
            <person name="Huard M.D."/>
            <person name="Hughes L."/>
            <person name="Hurhula B."/>
            <person name="Husby M.E."/>
            <person name="Kamat A."/>
            <person name="Kanga B."/>
            <person name="Kashin S."/>
            <person name="Khazanovich D."/>
            <person name="Kisner P."/>
            <person name="Lance K."/>
            <person name="Lara M."/>
            <person name="Lee W."/>
            <person name="Lennon N."/>
            <person name="Letendre F."/>
            <person name="LeVine R."/>
            <person name="Lipovsky A."/>
            <person name="Liu X."/>
            <person name="Liu J."/>
            <person name="Liu S."/>
            <person name="Lokyitsang T."/>
            <person name="Lokyitsang Y."/>
            <person name="Lubonja R."/>
            <person name="Lui A."/>
            <person name="MacDonald P."/>
            <person name="Magnisalis V."/>
            <person name="Maru K."/>
            <person name="Matthews C."/>
            <person name="McCusker W."/>
            <person name="McDonough S."/>
            <person name="Mehta T."/>
            <person name="Meldrim J."/>
            <person name="Meneus L."/>
            <person name="Mihai O."/>
            <person name="Mihalev A."/>
            <person name="Mihova T."/>
            <person name="Mittelman R."/>
            <person name="Mlenga V."/>
            <person name="Montmayeur A."/>
            <person name="Mulrain L."/>
            <person name="Navidi A."/>
            <person name="Naylor J."/>
            <person name="Negash T."/>
            <person name="Nguyen T."/>
            <person name="Nguyen N."/>
            <person name="Nicol R."/>
            <person name="Norbu C."/>
            <person name="Norbu N."/>
            <person name="Novod N."/>
            <person name="O'Neill B."/>
            <person name="Osman S."/>
            <person name="Markiewicz E."/>
            <person name="Oyono O.L."/>
            <person name="Patti C."/>
            <person name="Phunkhang P."/>
            <person name="Pierre F."/>
            <person name="Priest M."/>
            <person name="Raghuraman S."/>
            <person name="Rege F."/>
            <person name="Reyes R."/>
            <person name="Rise C."/>
            <person name="Rogov P."/>
            <person name="Ross K."/>
            <person name="Ryan E."/>
            <person name="Settipalli S."/>
            <person name="Shea T."/>
            <person name="Sherpa N."/>
            <person name="Shi L."/>
            <person name="Shih D."/>
            <person name="Sparrow T."/>
            <person name="Spaulding J."/>
            <person name="Stalker J."/>
            <person name="Stange-Thomann N."/>
            <person name="Stavropoulos S."/>
            <person name="Stone C."/>
            <person name="Strader C."/>
            <person name="Tesfaye S."/>
            <person name="Thomson T."/>
            <person name="Thoulutsang Y."/>
            <person name="Thoulutsang D."/>
            <person name="Topham K."/>
            <person name="Topping I."/>
            <person name="Tsamla T."/>
            <person name="Vassiliev H."/>
            <person name="Vo A."/>
            <person name="Wangchuk T."/>
            <person name="Wangdi T."/>
            <person name="Weiand M."/>
            <person name="Wilkinson J."/>
            <person name="Wilson A."/>
            <person name="Yadav S."/>
            <person name="Young G."/>
            <person name="Yu Q."/>
            <person name="Zembek L."/>
            <person name="Zhong D."/>
            <person name="Zimmer A."/>
            <person name="Zwirko Z."/>
            <person name="Jaffe D.B."/>
            <person name="Alvarez P."/>
            <person name="Brockman W."/>
            <person name="Butler J."/>
            <person name="Chin C."/>
            <person name="Gnerre S."/>
            <person name="Grabherr M."/>
            <person name="Kleber M."/>
            <person name="Mauceli E."/>
            <person name="MacCallum I."/>
        </authorList>
    </citation>
    <scope>NUCLEOTIDE SEQUENCE [LARGE SCALE GENOMIC DNA]</scope>
    <source>
        <strain evidence="11">Rob3c / Tucson 14021-0248.25</strain>
    </source>
</reference>
<keyword evidence="5" id="KW-0677">Repeat</keyword>
<dbReference type="STRING" id="7238.B4I8X2"/>
<feature type="repeat" description="WD" evidence="8">
    <location>
        <begin position="540"/>
        <end position="571"/>
    </location>
</feature>
<organism evidence="11">
    <name type="scientific">Drosophila sechellia</name>
    <name type="common">Fruit fly</name>
    <dbReference type="NCBI Taxonomy" id="7238"/>
    <lineage>
        <taxon>Eukaryota</taxon>
        <taxon>Metazoa</taxon>
        <taxon>Ecdysozoa</taxon>
        <taxon>Arthropoda</taxon>
        <taxon>Hexapoda</taxon>
        <taxon>Insecta</taxon>
        <taxon>Pterygota</taxon>
        <taxon>Neoptera</taxon>
        <taxon>Endopterygota</taxon>
        <taxon>Diptera</taxon>
        <taxon>Brachycera</taxon>
        <taxon>Muscomorpha</taxon>
        <taxon>Ephydroidea</taxon>
        <taxon>Drosophilidae</taxon>
        <taxon>Drosophila</taxon>
        <taxon>Sophophora</taxon>
    </lineage>
</organism>
<dbReference type="GO" id="GO:0016020">
    <property type="term" value="C:membrane"/>
    <property type="evidence" value="ECO:0007669"/>
    <property type="project" value="InterPro"/>
</dbReference>
<dbReference type="InterPro" id="IPR015943">
    <property type="entry name" value="WD40/YVTN_repeat-like_dom_sf"/>
</dbReference>
<dbReference type="EMBL" id="CH480824">
    <property type="protein sequence ID" value="EDW57047.1"/>
    <property type="molecule type" value="Genomic_DNA"/>
</dbReference>
<dbReference type="InterPro" id="IPR056150">
    <property type="entry name" value="WD40_CDC20-Fz"/>
</dbReference>
<dbReference type="PANTHER" id="PTHR19918:SF1">
    <property type="entry name" value="FIZZY-RELATED PROTEIN HOMOLOG"/>
    <property type="match status" value="1"/>
</dbReference>